<evidence type="ECO:0000313" key="2">
    <source>
        <dbReference type="Proteomes" id="UP000314294"/>
    </source>
</evidence>
<accession>A0A4Z2J008</accession>
<reference evidence="1 2" key="1">
    <citation type="submission" date="2019-03" db="EMBL/GenBank/DDBJ databases">
        <title>First draft genome of Liparis tanakae, snailfish: a comprehensive survey of snailfish specific genes.</title>
        <authorList>
            <person name="Kim W."/>
            <person name="Song I."/>
            <person name="Jeong J.-H."/>
            <person name="Kim D."/>
            <person name="Kim S."/>
            <person name="Ryu S."/>
            <person name="Song J.Y."/>
            <person name="Lee S.K."/>
        </authorList>
    </citation>
    <scope>NUCLEOTIDE SEQUENCE [LARGE SCALE GENOMIC DNA]</scope>
    <source>
        <tissue evidence="1">Muscle</tissue>
    </source>
</reference>
<comment type="caution">
    <text evidence="1">The sequence shown here is derived from an EMBL/GenBank/DDBJ whole genome shotgun (WGS) entry which is preliminary data.</text>
</comment>
<evidence type="ECO:0000313" key="1">
    <source>
        <dbReference type="EMBL" id="TNN83665.1"/>
    </source>
</evidence>
<sequence>MKPCVVEASPPPSRLHPAVHLFWVSACATVLTLKSMPTVLTKAEVKEASAKRNRKDVFPTLLLPMISSLNM</sequence>
<keyword evidence="2" id="KW-1185">Reference proteome</keyword>
<gene>
    <name evidence="1" type="ORF">EYF80_006183</name>
</gene>
<dbReference type="PROSITE" id="PS51257">
    <property type="entry name" value="PROKAR_LIPOPROTEIN"/>
    <property type="match status" value="1"/>
</dbReference>
<organism evidence="1 2">
    <name type="scientific">Liparis tanakae</name>
    <name type="common">Tanaka's snailfish</name>
    <dbReference type="NCBI Taxonomy" id="230148"/>
    <lineage>
        <taxon>Eukaryota</taxon>
        <taxon>Metazoa</taxon>
        <taxon>Chordata</taxon>
        <taxon>Craniata</taxon>
        <taxon>Vertebrata</taxon>
        <taxon>Euteleostomi</taxon>
        <taxon>Actinopterygii</taxon>
        <taxon>Neopterygii</taxon>
        <taxon>Teleostei</taxon>
        <taxon>Neoteleostei</taxon>
        <taxon>Acanthomorphata</taxon>
        <taxon>Eupercaria</taxon>
        <taxon>Perciformes</taxon>
        <taxon>Cottioidei</taxon>
        <taxon>Cottales</taxon>
        <taxon>Liparidae</taxon>
        <taxon>Liparis</taxon>
    </lineage>
</organism>
<dbReference type="EMBL" id="SRLO01000032">
    <property type="protein sequence ID" value="TNN83665.1"/>
    <property type="molecule type" value="Genomic_DNA"/>
</dbReference>
<dbReference type="AlphaFoldDB" id="A0A4Z2J008"/>
<protein>
    <submittedName>
        <fullName evidence="1">Uncharacterized protein</fullName>
    </submittedName>
</protein>
<dbReference type="Proteomes" id="UP000314294">
    <property type="component" value="Unassembled WGS sequence"/>
</dbReference>
<name>A0A4Z2J008_9TELE</name>
<proteinExistence type="predicted"/>